<feature type="domain" description="Fibronectin type-III" evidence="12">
    <location>
        <begin position="1002"/>
        <end position="1089"/>
    </location>
</feature>
<dbReference type="PROSITE" id="PS50853">
    <property type="entry name" value="FN3"/>
    <property type="match status" value="5"/>
</dbReference>
<evidence type="ECO:0000259" key="12">
    <source>
        <dbReference type="PROSITE" id="PS50853"/>
    </source>
</evidence>
<evidence type="ECO:0000256" key="5">
    <source>
        <dbReference type="ARBA" id="ARBA00023277"/>
    </source>
</evidence>
<dbReference type="InterPro" id="IPR003961">
    <property type="entry name" value="FN3_dom"/>
</dbReference>
<dbReference type="Pfam" id="PF00942">
    <property type="entry name" value="CBM_3"/>
    <property type="match status" value="2"/>
</dbReference>
<keyword evidence="1" id="KW-0732">Signal</keyword>
<dbReference type="EC" id="3.2.1.-" evidence="9"/>
<feature type="transmembrane region" description="Helical" evidence="11">
    <location>
        <begin position="12"/>
        <end position="29"/>
    </location>
</feature>
<dbReference type="SMART" id="SM01067">
    <property type="entry name" value="CBM_3"/>
    <property type="match status" value="2"/>
</dbReference>
<dbReference type="InterPro" id="IPR036434">
    <property type="entry name" value="Beta_cellobiohydrolase_sf"/>
</dbReference>
<feature type="domain" description="Fibronectin type-III" evidence="12">
    <location>
        <begin position="475"/>
        <end position="566"/>
    </location>
</feature>
<keyword evidence="2 9" id="KW-0378">Hydrolase</keyword>
<sequence length="1245" mass="132644">MSYKNLYRKNILLILSIILILSLFIGVLPKSISIVYGETHVDNPFEGATSYVNPDYANLIDSSIALVNDSELAARMETIKSYPTAVWLDRIAAIHGGDQNSGRKSLADHLDDALAQKQDNTPITATIVIYDLPGRDCAALASNGELPLSEEGLQRYKTEYIDPIVSVFSDPKYQDIRIVTVIEPDGLPNLVTNLSDPECAEANSSGIQVEATQYALDQLHSIDNVYIYMDIAHSGWLGWDNNLQGVVSLYTDVVQGTTDGLQTIDGFITNTSNYTPLEEPYLTDPDLTVGGQPLKSSNYYEWNPNFDEIDFTAALYNAFVANGFPEDIGFLIDTSRNGWGGENRPTEASGDTVNSYVDSGRIDLRDHRGLWCNVNGAGMGLPPQVASGEFENTHLDAFVWVKPPGESDGASEFIDNDEGKNPDPNCDPEYTDGANAGVPTGAMPDAPLAGHWFHEQFVMLVENAYPSILPADNTAPSAPNGLSAISDDGTVTLSWSNVISADTYNVKRSSDSGGPYTVIDTGLTSLSYTDSGLTNGTTYYYVVSAVNDIGESVNSSEASAIPNPPPAPGNFTLSAEAGNANVDLSWTVSLDATNYDVKRASVESGPYTAIATGLTANGYIDTDTVNGTTYYYVITANNSADSTDSNTATATPQLPLPGAFTLTAQAGDGSVNLTWSDSTFADTYSVARSTSSNGDYMELAAGLTVTNYNDTGLSNGTIYYYLVTAENGTGTTDSNLVNETPQLPSDLKLQYKAADTNATDNQFKPHFNILNTGNSTVPLSELTIRYYYTADGSQSFEFHCDYAVIGCGNVSGSHVQMGNPVDGADYYLEISFTAGAGSLSAGGQSGEIQARSNKADWSNINESNDYSFNGNLIDFTEWNQVTLYQNGVLISGVEPGGSSGGGDPIPPAAPTGVATSGGDEEISLSWNPVSGADSYSVKRSTSAGGVYTTVATGLTSTSYTDTDVINGTTYYYVVSAENEAGEGSDSAEVSAIPQSEVTVPTAPTGVTVSAGDGEVSLSWNSVSGAGSYNVKRSTSSGGAYTAIESGLTATNYTDTNVTNDTTYYYVISAENEVGESSNSTEVNATPQSSGGGNQSDLVLQYRTGDTNDTDNQFKPHFNIVNIGTEDIALSDLTIRYYYTLEGNQSEQFNCDYATVGCENVNGTYHQIGSATSEADHYMEISFTAGAGSISAGGQSGEVQTRTNKADWSNYDETNDYSFDASITSFNDWDHMTLNYNGQLVWGIEP</sequence>
<feature type="compositionally biased region" description="Polar residues" evidence="10">
    <location>
        <begin position="1074"/>
        <end position="1088"/>
    </location>
</feature>
<dbReference type="SUPFAM" id="SSF49265">
    <property type="entry name" value="Fibronectin type III"/>
    <property type="match status" value="3"/>
</dbReference>
<dbReference type="CDD" id="cd00063">
    <property type="entry name" value="FN3"/>
    <property type="match status" value="4"/>
</dbReference>
<keyword evidence="11" id="KW-1133">Transmembrane helix</keyword>
<dbReference type="SUPFAM" id="SSF51989">
    <property type="entry name" value="Glycosyl hydrolases family 6, cellulases"/>
    <property type="match status" value="1"/>
</dbReference>
<dbReference type="SUPFAM" id="SSF49384">
    <property type="entry name" value="Carbohydrate-binding domain"/>
    <property type="match status" value="2"/>
</dbReference>
<name>A0ABT9J2F4_9BACL</name>
<dbReference type="SMART" id="SM00060">
    <property type="entry name" value="FN3"/>
    <property type="match status" value="5"/>
</dbReference>
<evidence type="ECO:0000313" key="15">
    <source>
        <dbReference type="Proteomes" id="UP001231941"/>
    </source>
</evidence>
<evidence type="ECO:0000256" key="2">
    <source>
        <dbReference type="ARBA" id="ARBA00022801"/>
    </source>
</evidence>
<dbReference type="Proteomes" id="UP001231941">
    <property type="component" value="Unassembled WGS sequence"/>
</dbReference>
<comment type="caution">
    <text evidence="14">The sequence shown here is derived from an EMBL/GenBank/DDBJ whole genome shotgun (WGS) entry which is preliminary data.</text>
</comment>
<dbReference type="InterPro" id="IPR001524">
    <property type="entry name" value="Glyco_hydro_6_CS"/>
</dbReference>
<evidence type="ECO:0000256" key="1">
    <source>
        <dbReference type="ARBA" id="ARBA00022729"/>
    </source>
</evidence>
<feature type="active site" evidence="8">
    <location>
        <position position="136"/>
    </location>
</feature>
<dbReference type="InterPro" id="IPR008965">
    <property type="entry name" value="CBM2/CBM3_carb-bd_dom_sf"/>
</dbReference>
<dbReference type="PANTHER" id="PTHR34876:SF4">
    <property type="entry name" value="1,4-BETA-D-GLUCAN CELLOBIOHYDROLASE C-RELATED"/>
    <property type="match status" value="1"/>
</dbReference>
<accession>A0ABT9J2F4</accession>
<dbReference type="Pfam" id="PF01341">
    <property type="entry name" value="Glyco_hydro_6"/>
    <property type="match status" value="1"/>
</dbReference>
<reference evidence="14 15" key="1">
    <citation type="submission" date="2023-08" db="EMBL/GenBank/DDBJ databases">
        <authorList>
            <person name="Park J.-S."/>
        </authorList>
    </citation>
    <scope>NUCLEOTIDE SEQUENCE [LARGE SCALE GENOMIC DNA]</scope>
    <source>
        <strain evidence="14 15">2205SS18-9</strain>
    </source>
</reference>
<keyword evidence="11" id="KW-0812">Transmembrane</keyword>
<feature type="domain" description="Fibronectin type-III" evidence="12">
    <location>
        <begin position="906"/>
        <end position="1001"/>
    </location>
</feature>
<keyword evidence="3 9" id="KW-0136">Cellulose degradation</keyword>
<dbReference type="Gene3D" id="3.20.20.40">
    <property type="entry name" value="1, 4-beta cellobiohydrolase"/>
    <property type="match status" value="1"/>
</dbReference>
<dbReference type="Gene3D" id="2.60.40.710">
    <property type="entry name" value="Endoglucanase-like"/>
    <property type="match status" value="2"/>
</dbReference>
<dbReference type="PROSITE" id="PS51172">
    <property type="entry name" value="CBM3"/>
    <property type="match status" value="2"/>
</dbReference>
<feature type="domain" description="Fibronectin type-III" evidence="12">
    <location>
        <begin position="656"/>
        <end position="746"/>
    </location>
</feature>
<dbReference type="Gene3D" id="2.60.40.10">
    <property type="entry name" value="Immunoglobulins"/>
    <property type="match status" value="5"/>
</dbReference>
<dbReference type="PANTHER" id="PTHR34876">
    <property type="match status" value="1"/>
</dbReference>
<comment type="similarity">
    <text evidence="9">Belongs to the glycosyl hydrolase family 6.</text>
</comment>
<protein>
    <recommendedName>
        <fullName evidence="9">Glucanase</fullName>
        <ecNumber evidence="9">3.2.1.-</ecNumber>
    </recommendedName>
</protein>
<dbReference type="Pfam" id="PF00041">
    <property type="entry name" value="fn3"/>
    <property type="match status" value="1"/>
</dbReference>
<keyword evidence="11" id="KW-0472">Membrane</keyword>
<keyword evidence="6 9" id="KW-0326">Glycosidase</keyword>
<feature type="region of interest" description="Disordered" evidence="10">
    <location>
        <begin position="407"/>
        <end position="441"/>
    </location>
</feature>
<keyword evidence="15" id="KW-1185">Reference proteome</keyword>
<dbReference type="InterPro" id="IPR036966">
    <property type="entry name" value="CBM3_sf"/>
</dbReference>
<gene>
    <name evidence="14" type="ORF">Q5Y73_16860</name>
</gene>
<dbReference type="PROSITE" id="PS00655">
    <property type="entry name" value="GLYCOSYL_HYDROL_F6_1"/>
    <property type="match status" value="1"/>
</dbReference>
<evidence type="ECO:0000256" key="3">
    <source>
        <dbReference type="ARBA" id="ARBA00023001"/>
    </source>
</evidence>
<proteinExistence type="inferred from homology"/>
<dbReference type="RefSeq" id="WP_305993092.1">
    <property type="nucleotide sequence ID" value="NZ_JAVAMP010000009.1"/>
</dbReference>
<evidence type="ECO:0000256" key="7">
    <source>
        <dbReference type="ARBA" id="ARBA00023326"/>
    </source>
</evidence>
<dbReference type="EMBL" id="JAVAMP010000009">
    <property type="protein sequence ID" value="MDP5275783.1"/>
    <property type="molecule type" value="Genomic_DNA"/>
</dbReference>
<evidence type="ECO:0000256" key="9">
    <source>
        <dbReference type="RuleBase" id="RU361186"/>
    </source>
</evidence>
<organism evidence="14 15">
    <name type="scientific">Chengkuizengella axinellae</name>
    <dbReference type="NCBI Taxonomy" id="3064388"/>
    <lineage>
        <taxon>Bacteria</taxon>
        <taxon>Bacillati</taxon>
        <taxon>Bacillota</taxon>
        <taxon>Bacilli</taxon>
        <taxon>Bacillales</taxon>
        <taxon>Paenibacillaceae</taxon>
        <taxon>Chengkuizengella</taxon>
    </lineage>
</organism>
<dbReference type="InterPro" id="IPR001956">
    <property type="entry name" value="CBM3"/>
</dbReference>
<keyword evidence="7 9" id="KW-0624">Polysaccharide degradation</keyword>
<keyword evidence="5 9" id="KW-0119">Carbohydrate metabolism</keyword>
<evidence type="ECO:0000313" key="14">
    <source>
        <dbReference type="EMBL" id="MDP5275783.1"/>
    </source>
</evidence>
<dbReference type="InterPro" id="IPR013783">
    <property type="entry name" value="Ig-like_fold"/>
</dbReference>
<dbReference type="InterPro" id="IPR036116">
    <property type="entry name" value="FN3_sf"/>
</dbReference>
<keyword evidence="4" id="KW-1015">Disulfide bond</keyword>
<dbReference type="InterPro" id="IPR016288">
    <property type="entry name" value="Beta_cellobiohydrolase"/>
</dbReference>
<feature type="region of interest" description="Disordered" evidence="10">
    <location>
        <begin position="1074"/>
        <end position="1098"/>
    </location>
</feature>
<evidence type="ECO:0000256" key="6">
    <source>
        <dbReference type="ARBA" id="ARBA00023295"/>
    </source>
</evidence>
<feature type="domain" description="CBM3" evidence="13">
    <location>
        <begin position="743"/>
        <end position="896"/>
    </location>
</feature>
<dbReference type="GO" id="GO:0016787">
    <property type="term" value="F:hydrolase activity"/>
    <property type="evidence" value="ECO:0007669"/>
    <property type="project" value="UniProtKB-KW"/>
</dbReference>
<feature type="domain" description="Fibronectin type-III" evidence="12">
    <location>
        <begin position="567"/>
        <end position="654"/>
    </location>
</feature>
<feature type="domain" description="CBM3" evidence="13">
    <location>
        <begin position="1093"/>
        <end position="1245"/>
    </location>
</feature>
<evidence type="ECO:0000256" key="8">
    <source>
        <dbReference type="PROSITE-ProRule" id="PRU10056"/>
    </source>
</evidence>
<evidence type="ECO:0000256" key="10">
    <source>
        <dbReference type="SAM" id="MobiDB-lite"/>
    </source>
</evidence>
<evidence type="ECO:0000256" key="11">
    <source>
        <dbReference type="SAM" id="Phobius"/>
    </source>
</evidence>
<evidence type="ECO:0000256" key="4">
    <source>
        <dbReference type="ARBA" id="ARBA00023157"/>
    </source>
</evidence>
<evidence type="ECO:0000259" key="13">
    <source>
        <dbReference type="PROSITE" id="PS51172"/>
    </source>
</evidence>
<dbReference type="PRINTS" id="PR00733">
    <property type="entry name" value="GLHYDRLASE6"/>
</dbReference>